<proteinExistence type="inferred from homology"/>
<dbReference type="GO" id="GO:0032040">
    <property type="term" value="C:small-subunit processome"/>
    <property type="evidence" value="ECO:0007669"/>
    <property type="project" value="TreeGrafter"/>
</dbReference>
<sequence>MIESKIMKPGDGTPDEFGESIAEALSLEQNFELKSLKDLHITRAREFSGKHVVFIGRKILPKPTRKSRNPLKHKGSHRTLTAVYDAILEDLVYPDEIVKCIRVKLDESQLIKVNLDKNQQIIIEVDTFTSVYKKLTGLVVTFVFPDNYLM</sequence>
<evidence type="ECO:0000256" key="3">
    <source>
        <dbReference type="ARBA" id="ARBA00023274"/>
    </source>
</evidence>
<dbReference type="GO" id="GO:0003735">
    <property type="term" value="F:structural constituent of ribosome"/>
    <property type="evidence" value="ECO:0007669"/>
    <property type="project" value="InterPro"/>
</dbReference>
<keyword evidence="2 4" id="KW-0689">Ribosomal protein</keyword>
<dbReference type="GO" id="GO:0042274">
    <property type="term" value="P:ribosomal small subunit biogenesis"/>
    <property type="evidence" value="ECO:0007669"/>
    <property type="project" value="TreeGrafter"/>
</dbReference>
<evidence type="ECO:0000313" key="5">
    <source>
        <dbReference type="EnsemblMetazoa" id="MESCA012173-PA"/>
    </source>
</evidence>
<dbReference type="GO" id="GO:0006364">
    <property type="term" value="P:rRNA processing"/>
    <property type="evidence" value="ECO:0007669"/>
    <property type="project" value="TreeGrafter"/>
</dbReference>
<dbReference type="Proteomes" id="UP000015102">
    <property type="component" value="Unassembled WGS sequence"/>
</dbReference>
<accession>T1H640</accession>
<dbReference type="EnsemblMetazoa" id="MESCA012173-RA">
    <property type="protein sequence ID" value="MESCA012173-PA"/>
    <property type="gene ID" value="MESCA012173"/>
</dbReference>
<dbReference type="STRING" id="36166.T1H640"/>
<comment type="similarity">
    <text evidence="1 4">Belongs to the eukaryotic ribosomal protein eS7 family.</text>
</comment>
<reference evidence="6" key="1">
    <citation type="submission" date="2013-02" db="EMBL/GenBank/DDBJ databases">
        <authorList>
            <person name="Hughes D."/>
        </authorList>
    </citation>
    <scope>NUCLEOTIDE SEQUENCE</scope>
    <source>
        <strain>Durham</strain>
        <strain evidence="6">NC isolate 2 -- Noor lab</strain>
    </source>
</reference>
<dbReference type="Pfam" id="PF01251">
    <property type="entry name" value="Ribosomal_S7e"/>
    <property type="match status" value="1"/>
</dbReference>
<dbReference type="HOGENOM" id="CLU_088621_1_2_1"/>
<evidence type="ECO:0000313" key="6">
    <source>
        <dbReference type="Proteomes" id="UP000015102"/>
    </source>
</evidence>
<evidence type="ECO:0000256" key="4">
    <source>
        <dbReference type="RuleBase" id="RU364105"/>
    </source>
</evidence>
<name>T1H640_MEGSC</name>
<dbReference type="GO" id="GO:0022627">
    <property type="term" value="C:cytosolic small ribosomal subunit"/>
    <property type="evidence" value="ECO:0007669"/>
    <property type="project" value="TreeGrafter"/>
</dbReference>
<dbReference type="GO" id="GO:0030686">
    <property type="term" value="C:90S preribosome"/>
    <property type="evidence" value="ECO:0007669"/>
    <property type="project" value="TreeGrafter"/>
</dbReference>
<reference evidence="5" key="2">
    <citation type="submission" date="2015-06" db="UniProtKB">
        <authorList>
            <consortium name="EnsemblMetazoa"/>
        </authorList>
    </citation>
    <scope>IDENTIFICATION</scope>
</reference>
<organism evidence="5 6">
    <name type="scientific">Megaselia scalaris</name>
    <name type="common">Humpbacked fly</name>
    <name type="synonym">Phora scalaris</name>
    <dbReference type="NCBI Taxonomy" id="36166"/>
    <lineage>
        <taxon>Eukaryota</taxon>
        <taxon>Metazoa</taxon>
        <taxon>Ecdysozoa</taxon>
        <taxon>Arthropoda</taxon>
        <taxon>Hexapoda</taxon>
        <taxon>Insecta</taxon>
        <taxon>Pterygota</taxon>
        <taxon>Neoptera</taxon>
        <taxon>Endopterygota</taxon>
        <taxon>Diptera</taxon>
        <taxon>Brachycera</taxon>
        <taxon>Muscomorpha</taxon>
        <taxon>Platypezoidea</taxon>
        <taxon>Phoridae</taxon>
        <taxon>Megaseliini</taxon>
        <taxon>Megaselia</taxon>
    </lineage>
</organism>
<dbReference type="PANTHER" id="PTHR11278:SF0">
    <property type="entry name" value="SMALL RIBOSOMAL SUBUNIT PROTEIN ES7"/>
    <property type="match status" value="1"/>
</dbReference>
<dbReference type="GO" id="GO:0006412">
    <property type="term" value="P:translation"/>
    <property type="evidence" value="ECO:0007669"/>
    <property type="project" value="InterPro"/>
</dbReference>
<keyword evidence="3 4" id="KW-0687">Ribonucleoprotein</keyword>
<evidence type="ECO:0000256" key="2">
    <source>
        <dbReference type="ARBA" id="ARBA00022980"/>
    </source>
</evidence>
<dbReference type="PANTHER" id="PTHR11278">
    <property type="entry name" value="40S RIBOSOMAL PROTEIN S7"/>
    <property type="match status" value="1"/>
</dbReference>
<dbReference type="InterPro" id="IPR000554">
    <property type="entry name" value="Ribosomal_eS7"/>
</dbReference>
<dbReference type="OMA" id="IQMDVAN"/>
<evidence type="ECO:0000256" key="1">
    <source>
        <dbReference type="ARBA" id="ARBA00007820"/>
    </source>
</evidence>
<keyword evidence="6" id="KW-1185">Reference proteome</keyword>
<protein>
    <recommendedName>
        <fullName evidence="4">40S ribosomal protein S7</fullName>
    </recommendedName>
</protein>
<dbReference type="AlphaFoldDB" id="T1H640"/>